<gene>
    <name evidence="1" type="ORF">ACFQ39_14425</name>
</gene>
<sequence>MKHILVIILLISFCVASSQERKTPGQVGSANDVVGGFFRKSSYHIDGKEIEGSRFLMPNWQNQGELYANGKILRLNNINLDLSTYEFSQMKSNDSIFIFDKSSLDSVKINNKLLKPNYSGKIQEILSEGKNGSLIKHYEVEIIEGMFNPTDGTTKPSRYKIIEDYYVIKGGIPKKISLNKKNLEDFFGNDKGKVEKFIKENKLSYKDESDMIRAFNFYNTI</sequence>
<dbReference type="Proteomes" id="UP001597201">
    <property type="component" value="Unassembled WGS sequence"/>
</dbReference>
<organism evidence="1 2">
    <name type="scientific">Namhaeicola litoreus</name>
    <dbReference type="NCBI Taxonomy" id="1052145"/>
    <lineage>
        <taxon>Bacteria</taxon>
        <taxon>Pseudomonadati</taxon>
        <taxon>Bacteroidota</taxon>
        <taxon>Flavobacteriia</taxon>
        <taxon>Flavobacteriales</taxon>
        <taxon>Flavobacteriaceae</taxon>
        <taxon>Namhaeicola</taxon>
    </lineage>
</organism>
<evidence type="ECO:0000313" key="1">
    <source>
        <dbReference type="EMBL" id="MFD1316818.1"/>
    </source>
</evidence>
<dbReference type="EMBL" id="JBHTMY010000004">
    <property type="protein sequence ID" value="MFD1316818.1"/>
    <property type="molecule type" value="Genomic_DNA"/>
</dbReference>
<evidence type="ECO:0000313" key="2">
    <source>
        <dbReference type="Proteomes" id="UP001597201"/>
    </source>
</evidence>
<comment type="caution">
    <text evidence="1">The sequence shown here is derived from an EMBL/GenBank/DDBJ whole genome shotgun (WGS) entry which is preliminary data.</text>
</comment>
<keyword evidence="2" id="KW-1185">Reference proteome</keyword>
<dbReference type="RefSeq" id="WP_377180235.1">
    <property type="nucleotide sequence ID" value="NZ_JBHTMY010000004.1"/>
</dbReference>
<reference evidence="2" key="1">
    <citation type="journal article" date="2019" name="Int. J. Syst. Evol. Microbiol.">
        <title>The Global Catalogue of Microorganisms (GCM) 10K type strain sequencing project: providing services to taxonomists for standard genome sequencing and annotation.</title>
        <authorList>
            <consortium name="The Broad Institute Genomics Platform"/>
            <consortium name="The Broad Institute Genome Sequencing Center for Infectious Disease"/>
            <person name="Wu L."/>
            <person name="Ma J."/>
        </authorList>
    </citation>
    <scope>NUCLEOTIDE SEQUENCE [LARGE SCALE GENOMIC DNA]</scope>
    <source>
        <strain evidence="2">CCUG 61485</strain>
    </source>
</reference>
<name>A0ABW3Y6C4_9FLAO</name>
<accession>A0ABW3Y6C4</accession>
<protein>
    <submittedName>
        <fullName evidence="1">Uncharacterized protein</fullName>
    </submittedName>
</protein>
<proteinExistence type="predicted"/>